<sequence>MIDSSLIISSSDNILIELVAELYEHTKQSSTLSLLLAHIGLSDRLMNKIVLEFAALTQQLYPQILAYTVFAFFLCFN</sequence>
<dbReference type="Proteomes" id="UP000663836">
    <property type="component" value="Unassembled WGS sequence"/>
</dbReference>
<proteinExistence type="predicted"/>
<protein>
    <submittedName>
        <fullName evidence="2">Uncharacterized protein</fullName>
    </submittedName>
</protein>
<evidence type="ECO:0000313" key="2">
    <source>
        <dbReference type="EMBL" id="CAF4133637.1"/>
    </source>
</evidence>
<dbReference type="EMBL" id="CAJNOT010006162">
    <property type="protein sequence ID" value="CAF1483674.1"/>
    <property type="molecule type" value="Genomic_DNA"/>
</dbReference>
<accession>A0A819X195</accession>
<reference evidence="2" key="1">
    <citation type="submission" date="2021-02" db="EMBL/GenBank/DDBJ databases">
        <authorList>
            <person name="Nowell W R."/>
        </authorList>
    </citation>
    <scope>NUCLEOTIDE SEQUENCE</scope>
</reference>
<comment type="caution">
    <text evidence="2">The sequence shown here is derived from an EMBL/GenBank/DDBJ whole genome shotgun (WGS) entry which is preliminary data.</text>
</comment>
<dbReference type="Proteomes" id="UP000663864">
    <property type="component" value="Unassembled WGS sequence"/>
</dbReference>
<name>A0A819X195_9BILA</name>
<dbReference type="EMBL" id="CAJOBD010009372">
    <property type="protein sequence ID" value="CAF4133637.1"/>
    <property type="molecule type" value="Genomic_DNA"/>
</dbReference>
<organism evidence="2 3">
    <name type="scientific">Rotaria sordida</name>
    <dbReference type="NCBI Taxonomy" id="392033"/>
    <lineage>
        <taxon>Eukaryota</taxon>
        <taxon>Metazoa</taxon>
        <taxon>Spiralia</taxon>
        <taxon>Gnathifera</taxon>
        <taxon>Rotifera</taxon>
        <taxon>Eurotatoria</taxon>
        <taxon>Bdelloidea</taxon>
        <taxon>Philodinida</taxon>
        <taxon>Philodinidae</taxon>
        <taxon>Rotaria</taxon>
    </lineage>
</organism>
<evidence type="ECO:0000313" key="1">
    <source>
        <dbReference type="EMBL" id="CAF1483674.1"/>
    </source>
</evidence>
<dbReference type="AlphaFoldDB" id="A0A819X195"/>
<gene>
    <name evidence="2" type="ORF">JBS370_LOCUS33167</name>
    <name evidence="1" type="ORF">ZHD862_LOCUS36680</name>
</gene>
<evidence type="ECO:0000313" key="3">
    <source>
        <dbReference type="Proteomes" id="UP000663836"/>
    </source>
</evidence>